<dbReference type="EMBL" id="FNTI01000001">
    <property type="protein sequence ID" value="SEE03087.1"/>
    <property type="molecule type" value="Genomic_DNA"/>
</dbReference>
<sequence length="145" mass="15386">MTGYPRILLAVALAALPCSASAELLLRKDGVALAVTTLADRVVFCISASGDQKVSSEYGVEFRSAARDARFWLDALPKVVTGAPYYFDLPLRIELKTRGSARERHVDLNLGVCSAAANACLPVTFEVSTPIAAQDKPASDCSAPN</sequence>
<accession>A0A1M7F567</accession>
<evidence type="ECO:0008006" key="4">
    <source>
        <dbReference type="Google" id="ProtNLM"/>
    </source>
</evidence>
<evidence type="ECO:0000256" key="1">
    <source>
        <dbReference type="SAM" id="SignalP"/>
    </source>
</evidence>
<keyword evidence="1" id="KW-0732">Signal</keyword>
<name>A0A1M7F567_9BRAD</name>
<dbReference type="AlphaFoldDB" id="A0A1M7F567"/>
<evidence type="ECO:0000313" key="2">
    <source>
        <dbReference type="EMBL" id="SEE03087.1"/>
    </source>
</evidence>
<feature type="chain" id="PRO_5030031902" description="Thiol:disulfide interchange protein DsbD N-terminal domain-containing protein" evidence="1">
    <location>
        <begin position="23"/>
        <end position="145"/>
    </location>
</feature>
<evidence type="ECO:0000313" key="3">
    <source>
        <dbReference type="Proteomes" id="UP000183208"/>
    </source>
</evidence>
<dbReference type="Proteomes" id="UP000183208">
    <property type="component" value="Unassembled WGS sequence"/>
</dbReference>
<protein>
    <recommendedName>
        <fullName evidence="4">Thiol:disulfide interchange protein DsbD N-terminal domain-containing protein</fullName>
    </recommendedName>
</protein>
<gene>
    <name evidence="2" type="ORF">SAMN05444171_6026</name>
</gene>
<feature type="signal peptide" evidence="1">
    <location>
        <begin position="1"/>
        <end position="22"/>
    </location>
</feature>
<reference evidence="2 3" key="1">
    <citation type="submission" date="2016-10" db="EMBL/GenBank/DDBJ databases">
        <authorList>
            <person name="de Groot N.N."/>
        </authorList>
    </citation>
    <scope>NUCLEOTIDE SEQUENCE [LARGE SCALE GENOMIC DNA]</scope>
    <source>
        <strain evidence="2 3">GAS522</strain>
    </source>
</reference>
<organism evidence="2 3">
    <name type="scientific">Bradyrhizobium lablabi</name>
    <dbReference type="NCBI Taxonomy" id="722472"/>
    <lineage>
        <taxon>Bacteria</taxon>
        <taxon>Pseudomonadati</taxon>
        <taxon>Pseudomonadota</taxon>
        <taxon>Alphaproteobacteria</taxon>
        <taxon>Hyphomicrobiales</taxon>
        <taxon>Nitrobacteraceae</taxon>
        <taxon>Bradyrhizobium</taxon>
    </lineage>
</organism>
<proteinExistence type="predicted"/>